<organism evidence="2 3">
    <name type="scientific">Streptomyces rubradiris</name>
    <name type="common">Streptomyces achromogenes subsp. rubradiris</name>
    <dbReference type="NCBI Taxonomy" id="285531"/>
    <lineage>
        <taxon>Bacteria</taxon>
        <taxon>Bacillati</taxon>
        <taxon>Actinomycetota</taxon>
        <taxon>Actinomycetes</taxon>
        <taxon>Kitasatosporales</taxon>
        <taxon>Streptomycetaceae</taxon>
        <taxon>Streptomyces</taxon>
    </lineage>
</organism>
<protein>
    <submittedName>
        <fullName evidence="2">Uncharacterized protein</fullName>
    </submittedName>
</protein>
<name>A0ABQ3RAD6_STRRR</name>
<accession>A0ABQ3RAD6</accession>
<gene>
    <name evidence="2" type="ORF">Srubr_26430</name>
</gene>
<proteinExistence type="predicted"/>
<evidence type="ECO:0000256" key="1">
    <source>
        <dbReference type="SAM" id="MobiDB-lite"/>
    </source>
</evidence>
<evidence type="ECO:0000313" key="3">
    <source>
        <dbReference type="Proteomes" id="UP000646738"/>
    </source>
</evidence>
<reference evidence="3" key="1">
    <citation type="submission" date="2023-07" db="EMBL/GenBank/DDBJ databases">
        <title>Whole genome shotgun sequence of Streptomyces achromogenes subsp. rubradiris NBRC 14000.</title>
        <authorList>
            <person name="Komaki H."/>
            <person name="Tamura T."/>
        </authorList>
    </citation>
    <scope>NUCLEOTIDE SEQUENCE [LARGE SCALE GENOMIC DNA]</scope>
    <source>
        <strain evidence="3">NBRC 14000</strain>
    </source>
</reference>
<comment type="caution">
    <text evidence="2">The sequence shown here is derived from an EMBL/GenBank/DDBJ whole genome shotgun (WGS) entry which is preliminary data.</text>
</comment>
<dbReference type="EMBL" id="BNEA01000010">
    <property type="protein sequence ID" value="GHI52797.1"/>
    <property type="molecule type" value="Genomic_DNA"/>
</dbReference>
<dbReference type="Proteomes" id="UP000646738">
    <property type="component" value="Unassembled WGS sequence"/>
</dbReference>
<sequence length="146" mass="16002">MASVDRRRSHRSGPPWRPAGSSKAPTAAVTAWDVETYGGGRPTGAYEDDGYEPDDRGGRYYRLSDARDEYQRHKWAPMPYTPPRRPRFEPAPCPADPSVKHCDHCGGTSAVGGWMAASLGRACSVDCFDAMANEHGAHARRYHPAA</sequence>
<feature type="region of interest" description="Disordered" evidence="1">
    <location>
        <begin position="1"/>
        <end position="58"/>
    </location>
</feature>
<evidence type="ECO:0000313" key="2">
    <source>
        <dbReference type="EMBL" id="GHI52797.1"/>
    </source>
</evidence>
<keyword evidence="3" id="KW-1185">Reference proteome</keyword>